<keyword evidence="2" id="KW-0808">Transferase</keyword>
<proteinExistence type="predicted"/>
<gene>
    <name evidence="2" type="ORF">EG799_03930</name>
</gene>
<dbReference type="InterPro" id="IPR016181">
    <property type="entry name" value="Acyl_CoA_acyltransferase"/>
</dbReference>
<accession>A0A3N5CTW9</accession>
<sequence>MSRPAADARAGRAGPAMPARIAGPAVTLTARDWRDFDRPDRIAAWDALAEWAVEPNPFYESWFLLPSLRAFDPAARIRLLVLEVDGQIAGLMPVKREARYYGYPMPHLRNWCHANCFLGLPLVARGFERLFWRELLVWCDKATRMRPFLHLAHMPGDGVLASALEAELMGAGRRSAIVMREERAMLRSRLSPDGYLARSLSPKKRKELRRQRRRLEDAGNLFVDSRTDAEGLARWAQDFLALEARGWKGRAGSALACNRDTRSLFGAALRGAGHTGRLHRLSLTLDGRPIAMLATFLAGRGAFSFKTAFDEDYARFSPGVLLQCEALRLIERGGTNWVDSCAGADHPMIDHFWRERRLIVRRSIAIGGPLRRGAFDTLARMESSA</sequence>
<dbReference type="Pfam" id="PF13480">
    <property type="entry name" value="Acetyltransf_6"/>
    <property type="match status" value="1"/>
</dbReference>
<evidence type="ECO:0000313" key="2">
    <source>
        <dbReference type="EMBL" id="RPF72663.1"/>
    </source>
</evidence>
<dbReference type="EMBL" id="RPFZ01000001">
    <property type="protein sequence ID" value="RPF72663.1"/>
    <property type="molecule type" value="Genomic_DNA"/>
</dbReference>
<dbReference type="Proteomes" id="UP000275232">
    <property type="component" value="Unassembled WGS sequence"/>
</dbReference>
<keyword evidence="3" id="KW-1185">Reference proteome</keyword>
<name>A0A3N5CTW9_9SPHN</name>
<reference evidence="2 3" key="1">
    <citation type="submission" date="2018-11" db="EMBL/GenBank/DDBJ databases">
        <title>Erythrobacter spongiae sp. nov., isolated from a marine sponge.</title>
        <authorList>
            <person name="Zhuang L."/>
            <person name="Luo L."/>
        </authorList>
    </citation>
    <scope>NUCLEOTIDE SEQUENCE [LARGE SCALE GENOMIC DNA]</scope>
    <source>
        <strain evidence="2 3">HN-E23</strain>
    </source>
</reference>
<organism evidence="2 3">
    <name type="scientific">Aurantiacibacter spongiae</name>
    <dbReference type="NCBI Taxonomy" id="2488860"/>
    <lineage>
        <taxon>Bacteria</taxon>
        <taxon>Pseudomonadati</taxon>
        <taxon>Pseudomonadota</taxon>
        <taxon>Alphaproteobacteria</taxon>
        <taxon>Sphingomonadales</taxon>
        <taxon>Erythrobacteraceae</taxon>
        <taxon>Aurantiacibacter</taxon>
    </lineage>
</organism>
<comment type="caution">
    <text evidence="2">The sequence shown here is derived from an EMBL/GenBank/DDBJ whole genome shotgun (WGS) entry which is preliminary data.</text>
</comment>
<feature type="domain" description="BioF2-like acetyltransferase" evidence="1">
    <location>
        <begin position="203"/>
        <end position="345"/>
    </location>
</feature>
<dbReference type="InterPro" id="IPR038740">
    <property type="entry name" value="BioF2-like_GNAT_dom"/>
</dbReference>
<dbReference type="AlphaFoldDB" id="A0A3N5CTW9"/>
<evidence type="ECO:0000313" key="3">
    <source>
        <dbReference type="Proteomes" id="UP000275232"/>
    </source>
</evidence>
<evidence type="ECO:0000259" key="1">
    <source>
        <dbReference type="Pfam" id="PF13480"/>
    </source>
</evidence>
<dbReference type="GO" id="GO:0016740">
    <property type="term" value="F:transferase activity"/>
    <property type="evidence" value="ECO:0007669"/>
    <property type="project" value="UniProtKB-KW"/>
</dbReference>
<dbReference type="OrthoDB" id="213519at2"/>
<dbReference type="SUPFAM" id="SSF55729">
    <property type="entry name" value="Acyl-CoA N-acyltransferases (Nat)"/>
    <property type="match status" value="1"/>
</dbReference>
<protein>
    <submittedName>
        <fullName evidence="2">GNAT family N-acetyltransferase</fullName>
    </submittedName>
</protein>